<dbReference type="AlphaFoldDB" id="A0AAV1M3R7"/>
<name>A0AAV1M3R7_9NEOP</name>
<evidence type="ECO:0000313" key="3">
    <source>
        <dbReference type="EMBL" id="CAK1601795.1"/>
    </source>
</evidence>
<feature type="compositionally biased region" description="Low complexity" evidence="1">
    <location>
        <begin position="331"/>
        <end position="357"/>
    </location>
</feature>
<sequence length="615" mass="68436">MFLTGGEKNFKMKLSLVFELLLIFVLLAFAASKNIGRKQNTKNGIQNKNNDVKIEDNSINRYCKCAELFCNCCRDFQVPLVNLSGAGCATLMYLNDDKMSISLSFGRKVITNRTLSSRKSSPVCMPLPGGISKFCGRVYNIAKSGEEFRACLGLELQSKNTIEAALRVSCFKFGSRGVSSEPADPLPLVPQDEKNPDDDEEDYEDDEDDDDDDDFGLSADDDYEGIADDDDDDDGELDAVNDVGGADYTGFSLLGEDLLGDLFGSGGKKSNKNKNKQAPIVPSSSTTRRPRPTRRPTRRPATRFTTVRPFATRTTTVRVRPVTQRTRRPTIRPIGRPSRRPPSSTSVESSTISSTPVALLDSHTPTKIVENETIVDTINQETVSNIDTISPIKSFTTVKPVTTFEDPSLEMSVAHITGQLAAMPITSVLPDEKESNSKITAHTEVNYEKIETVTPNKLYTTSLKPAESVNDDMIQIVQNLDSQSEEVVTEKGFSNPEETRSYGMNHENSFLNNYYEGLTLSKKKHKGGDFQLDDLDILDLTKIGESIGQQLAIFGRNKRQNNNKNLKHGKDSENNNDDDDIFGDFSETISLSDRGDNRNRKDRRRQNKMMRGEWS</sequence>
<dbReference type="InterPro" id="IPR031941">
    <property type="entry name" value="DUF4773"/>
</dbReference>
<dbReference type="InterPro" id="IPR016024">
    <property type="entry name" value="ARM-type_fold"/>
</dbReference>
<evidence type="ECO:0000259" key="2">
    <source>
        <dbReference type="Pfam" id="PF15998"/>
    </source>
</evidence>
<feature type="domain" description="DUF4773" evidence="2">
    <location>
        <begin position="62"/>
        <end position="177"/>
    </location>
</feature>
<feature type="compositionally biased region" description="Low complexity" evidence="1">
    <location>
        <begin position="302"/>
        <end position="324"/>
    </location>
</feature>
<keyword evidence="4" id="KW-1185">Reference proteome</keyword>
<dbReference type="Proteomes" id="UP001314205">
    <property type="component" value="Unassembled WGS sequence"/>
</dbReference>
<feature type="compositionally biased region" description="Acidic residues" evidence="1">
    <location>
        <begin position="195"/>
        <end position="239"/>
    </location>
</feature>
<evidence type="ECO:0000256" key="1">
    <source>
        <dbReference type="SAM" id="MobiDB-lite"/>
    </source>
</evidence>
<feature type="region of interest" description="Disordered" evidence="1">
    <location>
        <begin position="560"/>
        <end position="615"/>
    </location>
</feature>
<comment type="caution">
    <text evidence="3">The sequence shown here is derived from an EMBL/GenBank/DDBJ whole genome shotgun (WGS) entry which is preliminary data.</text>
</comment>
<feature type="region of interest" description="Disordered" evidence="1">
    <location>
        <begin position="265"/>
        <end position="358"/>
    </location>
</feature>
<dbReference type="PANTHER" id="PTHR36299">
    <property type="entry name" value="AGAP008005-PA"/>
    <property type="match status" value="1"/>
</dbReference>
<gene>
    <name evidence="3" type="ORF">PARMNEM_LOCUS20384</name>
</gene>
<dbReference type="SUPFAM" id="SSF48371">
    <property type="entry name" value="ARM repeat"/>
    <property type="match status" value="1"/>
</dbReference>
<dbReference type="PANTHER" id="PTHR36299:SF3">
    <property type="entry name" value="FI03431P"/>
    <property type="match status" value="1"/>
</dbReference>
<dbReference type="EMBL" id="CAVLGL010000137">
    <property type="protein sequence ID" value="CAK1601795.1"/>
    <property type="molecule type" value="Genomic_DNA"/>
</dbReference>
<feature type="compositionally biased region" description="Basic residues" evidence="1">
    <location>
        <begin position="288"/>
        <end position="301"/>
    </location>
</feature>
<reference evidence="3 4" key="1">
    <citation type="submission" date="2023-11" db="EMBL/GenBank/DDBJ databases">
        <authorList>
            <person name="Hedman E."/>
            <person name="Englund M."/>
            <person name="Stromberg M."/>
            <person name="Nyberg Akerstrom W."/>
            <person name="Nylinder S."/>
            <person name="Jareborg N."/>
            <person name="Kallberg Y."/>
            <person name="Kronander E."/>
        </authorList>
    </citation>
    <scope>NUCLEOTIDE SEQUENCE [LARGE SCALE GENOMIC DNA]</scope>
</reference>
<dbReference type="Pfam" id="PF15998">
    <property type="entry name" value="DUF4773"/>
    <property type="match status" value="1"/>
</dbReference>
<organism evidence="3 4">
    <name type="scientific">Parnassius mnemosyne</name>
    <name type="common">clouded apollo</name>
    <dbReference type="NCBI Taxonomy" id="213953"/>
    <lineage>
        <taxon>Eukaryota</taxon>
        <taxon>Metazoa</taxon>
        <taxon>Ecdysozoa</taxon>
        <taxon>Arthropoda</taxon>
        <taxon>Hexapoda</taxon>
        <taxon>Insecta</taxon>
        <taxon>Pterygota</taxon>
        <taxon>Neoptera</taxon>
        <taxon>Endopterygota</taxon>
        <taxon>Lepidoptera</taxon>
        <taxon>Glossata</taxon>
        <taxon>Ditrysia</taxon>
        <taxon>Papilionoidea</taxon>
        <taxon>Papilionidae</taxon>
        <taxon>Parnassiinae</taxon>
        <taxon>Parnassini</taxon>
        <taxon>Parnassius</taxon>
        <taxon>Driopa</taxon>
    </lineage>
</organism>
<feature type="region of interest" description="Disordered" evidence="1">
    <location>
        <begin position="178"/>
        <end position="241"/>
    </location>
</feature>
<evidence type="ECO:0000313" key="4">
    <source>
        <dbReference type="Proteomes" id="UP001314205"/>
    </source>
</evidence>
<proteinExistence type="predicted"/>
<accession>A0AAV1M3R7</accession>
<protein>
    <recommendedName>
        <fullName evidence="2">DUF4773 domain-containing protein</fullName>
    </recommendedName>
</protein>